<dbReference type="Proteomes" id="UP001341840">
    <property type="component" value="Unassembled WGS sequence"/>
</dbReference>
<proteinExistence type="inferred from homology"/>
<dbReference type="PRINTS" id="PR00742">
    <property type="entry name" value="GLHYDRLASE35"/>
</dbReference>
<dbReference type="Gene3D" id="3.20.20.80">
    <property type="entry name" value="Glycosidases"/>
    <property type="match status" value="1"/>
</dbReference>
<name>A0ABU6VTI9_9FABA</name>
<evidence type="ECO:0000256" key="2">
    <source>
        <dbReference type="ARBA" id="ARBA00009809"/>
    </source>
</evidence>
<keyword evidence="6" id="KW-1185">Reference proteome</keyword>
<sequence length="155" mass="17312">MKSSLTFKGPNSPNKPSIWIENWTTFYQAFGENAYIRSAEDIAYNVALFFAKKGSYVNYYMYHGGTNFDRLASAYIIIAYYDEAPLDEYGKSMGSRVGCMVTSLEDINVSAIVCLGHPLKGINGAIRDETLLHLTVPTMFIQGSKHALSTREVRS</sequence>
<dbReference type="InterPro" id="IPR017853">
    <property type="entry name" value="GH"/>
</dbReference>
<dbReference type="Pfam" id="PF01301">
    <property type="entry name" value="Glyco_hydro_35"/>
    <property type="match status" value="1"/>
</dbReference>
<accession>A0ABU6VTI9</accession>
<organism evidence="5 6">
    <name type="scientific">Stylosanthes scabra</name>
    <dbReference type="NCBI Taxonomy" id="79078"/>
    <lineage>
        <taxon>Eukaryota</taxon>
        <taxon>Viridiplantae</taxon>
        <taxon>Streptophyta</taxon>
        <taxon>Embryophyta</taxon>
        <taxon>Tracheophyta</taxon>
        <taxon>Spermatophyta</taxon>
        <taxon>Magnoliopsida</taxon>
        <taxon>eudicotyledons</taxon>
        <taxon>Gunneridae</taxon>
        <taxon>Pentapetalae</taxon>
        <taxon>rosids</taxon>
        <taxon>fabids</taxon>
        <taxon>Fabales</taxon>
        <taxon>Fabaceae</taxon>
        <taxon>Papilionoideae</taxon>
        <taxon>50 kb inversion clade</taxon>
        <taxon>dalbergioids sensu lato</taxon>
        <taxon>Dalbergieae</taxon>
        <taxon>Pterocarpus clade</taxon>
        <taxon>Stylosanthes</taxon>
    </lineage>
</organism>
<evidence type="ECO:0000259" key="4">
    <source>
        <dbReference type="Pfam" id="PF01301"/>
    </source>
</evidence>
<dbReference type="SUPFAM" id="SSF51445">
    <property type="entry name" value="(Trans)glycosidases"/>
    <property type="match status" value="1"/>
</dbReference>
<evidence type="ECO:0000256" key="1">
    <source>
        <dbReference type="ARBA" id="ARBA00001412"/>
    </source>
</evidence>
<dbReference type="InterPro" id="IPR031330">
    <property type="entry name" value="Gly_Hdrlase_35_cat"/>
</dbReference>
<evidence type="ECO:0000256" key="3">
    <source>
        <dbReference type="ARBA" id="ARBA00012756"/>
    </source>
</evidence>
<dbReference type="PANTHER" id="PTHR23421">
    <property type="entry name" value="BETA-GALACTOSIDASE RELATED"/>
    <property type="match status" value="1"/>
</dbReference>
<dbReference type="EMBL" id="JASCZI010152013">
    <property type="protein sequence ID" value="MED6175173.1"/>
    <property type="molecule type" value="Genomic_DNA"/>
</dbReference>
<evidence type="ECO:0000313" key="6">
    <source>
        <dbReference type="Proteomes" id="UP001341840"/>
    </source>
</evidence>
<comment type="catalytic activity">
    <reaction evidence="1">
        <text>Hydrolysis of terminal non-reducing beta-D-galactose residues in beta-D-galactosides.</text>
        <dbReference type="EC" id="3.2.1.23"/>
    </reaction>
</comment>
<feature type="domain" description="Glycoside hydrolase 35 catalytic" evidence="4">
    <location>
        <begin position="6"/>
        <end position="92"/>
    </location>
</feature>
<reference evidence="5 6" key="1">
    <citation type="journal article" date="2023" name="Plants (Basel)">
        <title>Bridging the Gap: Combining Genomics and Transcriptomics Approaches to Understand Stylosanthes scabra, an Orphan Legume from the Brazilian Caatinga.</title>
        <authorList>
            <person name="Ferreira-Neto J.R.C."/>
            <person name="da Silva M.D."/>
            <person name="Binneck E."/>
            <person name="de Melo N.F."/>
            <person name="da Silva R.H."/>
            <person name="de Melo A.L.T.M."/>
            <person name="Pandolfi V."/>
            <person name="Bustamante F.O."/>
            <person name="Brasileiro-Vidal A.C."/>
            <person name="Benko-Iseppon A.M."/>
        </authorList>
    </citation>
    <scope>NUCLEOTIDE SEQUENCE [LARGE SCALE GENOMIC DNA]</scope>
    <source>
        <tissue evidence="5">Leaves</tissue>
    </source>
</reference>
<dbReference type="EC" id="3.2.1.23" evidence="3"/>
<dbReference type="InterPro" id="IPR001944">
    <property type="entry name" value="Glycoside_Hdrlase_35"/>
</dbReference>
<protein>
    <recommendedName>
        <fullName evidence="3">beta-galactosidase</fullName>
        <ecNumber evidence="3">3.2.1.23</ecNumber>
    </recommendedName>
</protein>
<comment type="caution">
    <text evidence="5">The sequence shown here is derived from an EMBL/GenBank/DDBJ whole genome shotgun (WGS) entry which is preliminary data.</text>
</comment>
<comment type="similarity">
    <text evidence="2">Belongs to the glycosyl hydrolase 35 family.</text>
</comment>
<gene>
    <name evidence="5" type="ORF">PIB30_075853</name>
</gene>
<evidence type="ECO:0000313" key="5">
    <source>
        <dbReference type="EMBL" id="MED6175173.1"/>
    </source>
</evidence>